<dbReference type="Pfam" id="PF04616">
    <property type="entry name" value="Glyco_hydro_43"/>
    <property type="match status" value="1"/>
</dbReference>
<dbReference type="PIRSF" id="PIRSF025414">
    <property type="entry name" value="Alpha-L-arabinofuranosidase"/>
    <property type="match status" value="1"/>
</dbReference>
<keyword evidence="7" id="KW-1185">Reference proteome</keyword>
<evidence type="ECO:0000256" key="3">
    <source>
        <dbReference type="ARBA" id="ARBA00022801"/>
    </source>
</evidence>
<dbReference type="InterPro" id="IPR016828">
    <property type="entry name" value="Alpha-L-arabinofuranosidase"/>
</dbReference>
<evidence type="ECO:0000256" key="5">
    <source>
        <dbReference type="RuleBase" id="RU361187"/>
    </source>
</evidence>
<sequence length="313" mass="36289">MDKKYEYNSPLVYQRADPFVYLHTDGYYYFTGTMPQYDCIEIRRAKTLNGLLTADSEVVWKKHPTGEMGSHIWAPELHYIDGVWYIYFTAGDAKDVWEIRPYLLMCEDENPMTGKWIEKGRIDVGVESFSLDMTTFIHKGEQYVLWAQKTEPADVSDVYIAKMKNPWTLATKPMILTTPEYDWEVQGFKVNEGPAVLVRNGKVIVTYSASDTGWRYCMGMLWADENSDLLDIKSWHKSDKPVFKTSEENKQYGPGHNCFTTDNGKDVLIYHSRNYKEIKGDPLHDNNRHARAKVFEYDENGLPIFGEPVPKNI</sequence>
<keyword evidence="4 5" id="KW-0326">Glycosidase</keyword>
<dbReference type="Proteomes" id="UP001198242">
    <property type="component" value="Unassembled WGS sequence"/>
</dbReference>
<evidence type="ECO:0000313" key="7">
    <source>
        <dbReference type="Proteomes" id="UP001198242"/>
    </source>
</evidence>
<evidence type="ECO:0000256" key="4">
    <source>
        <dbReference type="ARBA" id="ARBA00023295"/>
    </source>
</evidence>
<keyword evidence="2" id="KW-0732">Signal</keyword>
<evidence type="ECO:0000313" key="6">
    <source>
        <dbReference type="EMBL" id="MCC2211038.1"/>
    </source>
</evidence>
<dbReference type="Gene3D" id="2.115.10.20">
    <property type="entry name" value="Glycosyl hydrolase domain, family 43"/>
    <property type="match status" value="1"/>
</dbReference>
<gene>
    <name evidence="6" type="ORF">LKE05_09585</name>
</gene>
<dbReference type="SUPFAM" id="SSF75005">
    <property type="entry name" value="Arabinanase/levansucrase/invertase"/>
    <property type="match status" value="1"/>
</dbReference>
<dbReference type="PANTHER" id="PTHR43817:SF1">
    <property type="entry name" value="HYDROLASE, FAMILY 43, PUTATIVE (AFU_ORTHOLOGUE AFUA_3G01660)-RELATED"/>
    <property type="match status" value="1"/>
</dbReference>
<comment type="similarity">
    <text evidence="1 5">Belongs to the glycosyl hydrolase 43 family.</text>
</comment>
<dbReference type="CDD" id="cd18817">
    <property type="entry name" value="GH43f_LbAraf43-like"/>
    <property type="match status" value="1"/>
</dbReference>
<dbReference type="InterPro" id="IPR023296">
    <property type="entry name" value="Glyco_hydro_beta-prop_sf"/>
</dbReference>
<protein>
    <submittedName>
        <fullName evidence="6">Glycoside hydrolase family 43 protein</fullName>
    </submittedName>
</protein>
<dbReference type="EMBL" id="JAJEQM010000013">
    <property type="protein sequence ID" value="MCC2211038.1"/>
    <property type="molecule type" value="Genomic_DNA"/>
</dbReference>
<dbReference type="InterPro" id="IPR006710">
    <property type="entry name" value="Glyco_hydro_43"/>
</dbReference>
<dbReference type="GO" id="GO:0005975">
    <property type="term" value="P:carbohydrate metabolic process"/>
    <property type="evidence" value="ECO:0007669"/>
    <property type="project" value="InterPro"/>
</dbReference>
<dbReference type="AlphaFoldDB" id="A0AAE3DZW4"/>
<evidence type="ECO:0000256" key="1">
    <source>
        <dbReference type="ARBA" id="ARBA00009865"/>
    </source>
</evidence>
<name>A0AAE3DZW4_9FIRM</name>
<dbReference type="RefSeq" id="WP_147513749.1">
    <property type="nucleotide sequence ID" value="NZ_JBBNHX010000056.1"/>
</dbReference>
<reference evidence="6 7" key="1">
    <citation type="submission" date="2021-10" db="EMBL/GenBank/DDBJ databases">
        <title>Anaerobic single-cell dispensing facilitates the cultivation of human gut bacteria.</title>
        <authorList>
            <person name="Afrizal A."/>
        </authorList>
    </citation>
    <scope>NUCLEOTIDE SEQUENCE [LARGE SCALE GENOMIC DNA]</scope>
    <source>
        <strain evidence="6 7">CLA-AA-H232</strain>
    </source>
</reference>
<proteinExistence type="inferred from homology"/>
<evidence type="ECO:0000256" key="2">
    <source>
        <dbReference type="ARBA" id="ARBA00022729"/>
    </source>
</evidence>
<organism evidence="6 7">
    <name type="scientific">Hominilimicola fabiformis</name>
    <dbReference type="NCBI Taxonomy" id="2885356"/>
    <lineage>
        <taxon>Bacteria</taxon>
        <taxon>Bacillati</taxon>
        <taxon>Bacillota</taxon>
        <taxon>Clostridia</taxon>
        <taxon>Eubacteriales</taxon>
        <taxon>Oscillospiraceae</taxon>
        <taxon>Hominilimicola</taxon>
    </lineage>
</organism>
<accession>A0AAE3DZW4</accession>
<dbReference type="GO" id="GO:0004553">
    <property type="term" value="F:hydrolase activity, hydrolyzing O-glycosyl compounds"/>
    <property type="evidence" value="ECO:0007669"/>
    <property type="project" value="InterPro"/>
</dbReference>
<comment type="caution">
    <text evidence="6">The sequence shown here is derived from an EMBL/GenBank/DDBJ whole genome shotgun (WGS) entry which is preliminary data.</text>
</comment>
<keyword evidence="3 5" id="KW-0378">Hydrolase</keyword>
<dbReference type="PANTHER" id="PTHR43817">
    <property type="entry name" value="GLYCOSYL HYDROLASE"/>
    <property type="match status" value="1"/>
</dbReference>